<dbReference type="InterPro" id="IPR033749">
    <property type="entry name" value="Polyprenyl_synt_CS"/>
</dbReference>
<dbReference type="SUPFAM" id="SSF48576">
    <property type="entry name" value="Terpenoid synthases"/>
    <property type="match status" value="2"/>
</dbReference>
<keyword evidence="3" id="KW-0479">Metal-binding</keyword>
<keyword evidence="2" id="KW-0808">Transferase</keyword>
<protein>
    <submittedName>
        <fullName evidence="10">Terpenoid synthase</fullName>
    </submittedName>
</protein>
<comment type="similarity">
    <text evidence="7">In the C-terminal section; belongs to the FPP/GGPP synthase family.</text>
</comment>
<reference evidence="10" key="2">
    <citation type="journal article" date="2023" name="IMA Fungus">
        <title>Comparative genomic study of the Penicillium genus elucidates a diverse pangenome and 15 lateral gene transfer events.</title>
        <authorList>
            <person name="Petersen C."/>
            <person name="Sorensen T."/>
            <person name="Nielsen M.R."/>
            <person name="Sondergaard T.E."/>
            <person name="Sorensen J.L."/>
            <person name="Fitzpatrick D.A."/>
            <person name="Frisvad J.C."/>
            <person name="Nielsen K.L."/>
        </authorList>
    </citation>
    <scope>NUCLEOTIDE SEQUENCE</scope>
    <source>
        <strain evidence="10">IBT 35675</strain>
    </source>
</reference>
<name>A0A9W9RCB1_PENBR</name>
<dbReference type="SFLD" id="SFLDS00005">
    <property type="entry name" value="Isoprenoid_Synthase_Type_I"/>
    <property type="match status" value="1"/>
</dbReference>
<evidence type="ECO:0000256" key="8">
    <source>
        <dbReference type="ARBA" id="ARBA00038372"/>
    </source>
</evidence>
<dbReference type="EMBL" id="JAPZBR010000003">
    <property type="protein sequence ID" value="KAJ5357511.1"/>
    <property type="molecule type" value="Genomic_DNA"/>
</dbReference>
<dbReference type="GO" id="GO:0004659">
    <property type="term" value="F:prenyltransferase activity"/>
    <property type="evidence" value="ECO:0007669"/>
    <property type="project" value="InterPro"/>
</dbReference>
<keyword evidence="6" id="KW-0511">Multifunctional enzyme</keyword>
<proteinExistence type="inferred from homology"/>
<evidence type="ECO:0000256" key="3">
    <source>
        <dbReference type="ARBA" id="ARBA00022723"/>
    </source>
</evidence>
<comment type="similarity">
    <text evidence="8">In the N-terminal section; belongs to the terpene synthase family.</text>
</comment>
<dbReference type="InterPro" id="IPR008949">
    <property type="entry name" value="Isoprenoid_synthase_dom_sf"/>
</dbReference>
<dbReference type="GO" id="GO:0046165">
    <property type="term" value="P:alcohol biosynthetic process"/>
    <property type="evidence" value="ECO:0007669"/>
    <property type="project" value="UniProtKB-ARBA"/>
</dbReference>
<evidence type="ECO:0000256" key="4">
    <source>
        <dbReference type="ARBA" id="ARBA00022842"/>
    </source>
</evidence>
<evidence type="ECO:0000256" key="5">
    <source>
        <dbReference type="ARBA" id="ARBA00023239"/>
    </source>
</evidence>
<comment type="caution">
    <text evidence="10">The sequence shown here is derived from an EMBL/GenBank/DDBJ whole genome shotgun (WGS) entry which is preliminary data.</text>
</comment>
<keyword evidence="4" id="KW-0460">Magnesium</keyword>
<feature type="compositionally biased region" description="Basic and acidic residues" evidence="9">
    <location>
        <begin position="382"/>
        <end position="401"/>
    </location>
</feature>
<sequence>MKFPYSDPIDPQVIAESCPTQLDVRLGKYGSIATKASQDFLRQWKAIGGNFEGGCESAKGSLITLGLPECKPERIEVLTKLTEFLFVVDDTFSSRKLEESFVTQATQSEEAFLSKNSTIAASDSHHLKTREKQIYAQIFVELLKIDPKRGGLIIEVLDEYRSCIGTRKADEIQTWDEWLQYRWEDAACHVYMPFIVYGSELDLTLADVKAVQHITWPGMVATALTNDIYSFDREASLELQTGGNINNAVWRMMTEFDITAYEAKEKVLQDKIRPLEKQFLEKKKAFLSENEPSDLTYFVELVGLMVSGNWYWGGSSIRYLNWREKVLRFGDVNAEDLEFYLVDEKKGKCSDYLKLASMRVKASEKHELSNPGTQVDNNAPNNKKDLSKAPEYESDADDHGFEANSSIPQAEPDASNVGESVPETLSKEILLGPIEYIKGLPSKNVRGILIEALASWFTIPEESLNRIESIVSSLHHASLLLDDVEDQSPLRRGKPSAYRIFGVSQTINSANYLYVTAVDELLHLNASESQEAFLDEMNNLHIGQSYDIHWARRSSFPSVAEYMQMIQFKTGGLFCMLGRLIYAQAQEPRKIGIDDLISFLTLMGQYFQIRDDYINLTSKTFQEQKGYAEDLDEGKLSFPLIHLLSHSPDHLLIENILHERAKNGKMPFEAKELILEKMSQAKSLEFTKETLASLESQTRSALSKLEKQSGISNFMLQYLIERLCV</sequence>
<dbReference type="PROSITE" id="PS00723">
    <property type="entry name" value="POLYPRENYL_SYNTHASE_1"/>
    <property type="match status" value="1"/>
</dbReference>
<reference evidence="10" key="1">
    <citation type="submission" date="2022-12" db="EMBL/GenBank/DDBJ databases">
        <authorList>
            <person name="Petersen C."/>
        </authorList>
    </citation>
    <scope>NUCLEOTIDE SEQUENCE</scope>
    <source>
        <strain evidence="10">IBT 35675</strain>
    </source>
</reference>
<evidence type="ECO:0000256" key="6">
    <source>
        <dbReference type="ARBA" id="ARBA00023268"/>
    </source>
</evidence>
<dbReference type="PANTHER" id="PTHR12001:SF72">
    <property type="entry name" value="THIJ_PFPI FAMILY PROTEIN (AFU_ORTHOLOGUE AFUA_3G01210)-RELATED"/>
    <property type="match status" value="1"/>
</dbReference>
<gene>
    <name evidence="10" type="ORF">N7541_004669</name>
</gene>
<keyword evidence="11" id="KW-1185">Reference proteome</keyword>
<dbReference type="PANTHER" id="PTHR12001">
    <property type="entry name" value="GERANYLGERANYL PYROPHOSPHATE SYNTHASE"/>
    <property type="match status" value="1"/>
</dbReference>
<comment type="pathway">
    <text evidence="1">Secondary metabolite biosynthesis; terpenoid biosynthesis.</text>
</comment>
<evidence type="ECO:0000256" key="9">
    <source>
        <dbReference type="SAM" id="MobiDB-lite"/>
    </source>
</evidence>
<accession>A0A9W9RCB1</accession>
<dbReference type="Pfam" id="PF19086">
    <property type="entry name" value="Terpene_syn_C_2"/>
    <property type="match status" value="1"/>
</dbReference>
<evidence type="ECO:0000256" key="7">
    <source>
        <dbReference type="ARBA" id="ARBA00038363"/>
    </source>
</evidence>
<evidence type="ECO:0000256" key="1">
    <source>
        <dbReference type="ARBA" id="ARBA00004721"/>
    </source>
</evidence>
<dbReference type="Gene3D" id="1.10.600.10">
    <property type="entry name" value="Farnesyl Diphosphate Synthase"/>
    <property type="match status" value="2"/>
</dbReference>
<organism evidence="10 11">
    <name type="scientific">Penicillium brevicompactum</name>
    <dbReference type="NCBI Taxonomy" id="5074"/>
    <lineage>
        <taxon>Eukaryota</taxon>
        <taxon>Fungi</taxon>
        <taxon>Dikarya</taxon>
        <taxon>Ascomycota</taxon>
        <taxon>Pezizomycotina</taxon>
        <taxon>Eurotiomycetes</taxon>
        <taxon>Eurotiomycetidae</taxon>
        <taxon>Eurotiales</taxon>
        <taxon>Aspergillaceae</taxon>
        <taxon>Penicillium</taxon>
    </lineage>
</organism>
<dbReference type="GO" id="GO:0008299">
    <property type="term" value="P:isoprenoid biosynthetic process"/>
    <property type="evidence" value="ECO:0007669"/>
    <property type="project" value="InterPro"/>
</dbReference>
<feature type="region of interest" description="Disordered" evidence="9">
    <location>
        <begin position="364"/>
        <end position="419"/>
    </location>
</feature>
<evidence type="ECO:0000313" key="11">
    <source>
        <dbReference type="Proteomes" id="UP001148299"/>
    </source>
</evidence>
<keyword evidence="5" id="KW-0456">Lyase</keyword>
<dbReference type="CDD" id="cd00685">
    <property type="entry name" value="Trans_IPPS_HT"/>
    <property type="match status" value="1"/>
</dbReference>
<evidence type="ECO:0000313" key="10">
    <source>
        <dbReference type="EMBL" id="KAJ5357511.1"/>
    </source>
</evidence>
<dbReference type="GO" id="GO:0046872">
    <property type="term" value="F:metal ion binding"/>
    <property type="evidence" value="ECO:0007669"/>
    <property type="project" value="UniProtKB-KW"/>
</dbReference>
<dbReference type="Pfam" id="PF00348">
    <property type="entry name" value="polyprenyl_synt"/>
    <property type="match status" value="1"/>
</dbReference>
<dbReference type="GO" id="GO:0043386">
    <property type="term" value="P:mycotoxin biosynthetic process"/>
    <property type="evidence" value="ECO:0007669"/>
    <property type="project" value="UniProtKB-ARBA"/>
</dbReference>
<dbReference type="AlphaFoldDB" id="A0A9W9RCB1"/>
<dbReference type="Proteomes" id="UP001148299">
    <property type="component" value="Unassembled WGS sequence"/>
</dbReference>
<dbReference type="GO" id="GO:0016829">
    <property type="term" value="F:lyase activity"/>
    <property type="evidence" value="ECO:0007669"/>
    <property type="project" value="UniProtKB-KW"/>
</dbReference>
<feature type="compositionally biased region" description="Polar residues" evidence="9">
    <location>
        <begin position="370"/>
        <end position="381"/>
    </location>
</feature>
<dbReference type="InterPro" id="IPR000092">
    <property type="entry name" value="Polyprenyl_synt"/>
</dbReference>
<dbReference type="PROSITE" id="PS00444">
    <property type="entry name" value="POLYPRENYL_SYNTHASE_2"/>
    <property type="match status" value="1"/>
</dbReference>
<evidence type="ECO:0000256" key="2">
    <source>
        <dbReference type="ARBA" id="ARBA00022679"/>
    </source>
</evidence>